<reference evidence="2 3" key="1">
    <citation type="submission" date="2019-07" db="EMBL/GenBank/DDBJ databases">
        <authorList>
            <person name="Kim J.K."/>
            <person name="Cheong H.-M."/>
            <person name="Choi Y."/>
            <person name="Hwang K.J."/>
            <person name="Lee S."/>
            <person name="Choi C."/>
        </authorList>
    </citation>
    <scope>NUCLEOTIDE SEQUENCE [LARGE SCALE GENOMIC DNA]</scope>
    <source>
        <strain evidence="2 3">KS 22</strain>
    </source>
</reference>
<evidence type="ECO:0000313" key="3">
    <source>
        <dbReference type="Proteomes" id="UP000515679"/>
    </source>
</evidence>
<dbReference type="EMBL" id="CP041969">
    <property type="protein sequence ID" value="QMV40056.1"/>
    <property type="molecule type" value="Genomic_DNA"/>
</dbReference>
<dbReference type="Proteomes" id="UP000515679">
    <property type="component" value="Chromosome"/>
</dbReference>
<name>A0A7G5BSX2_9BACL</name>
<accession>A0A7G5BSX2</accession>
<gene>
    <name evidence="2" type="ORF">FPL14_01710</name>
</gene>
<keyword evidence="3" id="KW-1185">Reference proteome</keyword>
<dbReference type="KEGG" id="cchl:FPL14_01710"/>
<protein>
    <submittedName>
        <fullName evidence="2">Uncharacterized protein</fullName>
    </submittedName>
</protein>
<evidence type="ECO:0000256" key="1">
    <source>
        <dbReference type="SAM" id="MobiDB-lite"/>
    </source>
</evidence>
<feature type="compositionally biased region" description="Low complexity" evidence="1">
    <location>
        <begin position="67"/>
        <end position="77"/>
    </location>
</feature>
<dbReference type="AlphaFoldDB" id="A0A7G5BSX2"/>
<sequence length="121" mass="13161">MKQIYLIVFLLPIVILVSCSESKGVNAINSAAVSSPSVHPTVKDSIPSSSTESKVDSPTEMSETELPATEMPVPETVPPVFGKVEEDKYYSIKVNNTLIQLRNDEKTVQSLLGKPLNYLAP</sequence>
<proteinExistence type="predicted"/>
<evidence type="ECO:0000313" key="2">
    <source>
        <dbReference type="EMBL" id="QMV40056.1"/>
    </source>
</evidence>
<dbReference type="RefSeq" id="WP_182301391.1">
    <property type="nucleotide sequence ID" value="NZ_CP041969.1"/>
</dbReference>
<organism evidence="2 3">
    <name type="scientific">Cohnella cholangitidis</name>
    <dbReference type="NCBI Taxonomy" id="2598458"/>
    <lineage>
        <taxon>Bacteria</taxon>
        <taxon>Bacillati</taxon>
        <taxon>Bacillota</taxon>
        <taxon>Bacilli</taxon>
        <taxon>Bacillales</taxon>
        <taxon>Paenibacillaceae</taxon>
        <taxon>Cohnella</taxon>
    </lineage>
</organism>
<dbReference type="PROSITE" id="PS51257">
    <property type="entry name" value="PROKAR_LIPOPROTEIN"/>
    <property type="match status" value="1"/>
</dbReference>
<feature type="region of interest" description="Disordered" evidence="1">
    <location>
        <begin position="33"/>
        <end position="77"/>
    </location>
</feature>